<reference evidence="3" key="1">
    <citation type="submission" date="2023-12" db="EMBL/GenBank/DDBJ databases">
        <title>Novel species in genus Nocardioides.</title>
        <authorList>
            <person name="Zhou H."/>
        </authorList>
    </citation>
    <scope>NUCLEOTIDE SEQUENCE [LARGE SCALE GENOMIC DNA]</scope>
    <source>
        <strain evidence="3">HM61</strain>
    </source>
</reference>
<dbReference type="Gene3D" id="3.10.180.10">
    <property type="entry name" value="2,3-Dihydroxybiphenyl 1,2-Dioxygenase, domain 1"/>
    <property type="match status" value="1"/>
</dbReference>
<dbReference type="InterPro" id="IPR029068">
    <property type="entry name" value="Glyas_Bleomycin-R_OHBP_Dase"/>
</dbReference>
<dbReference type="SUPFAM" id="SSF54593">
    <property type="entry name" value="Glyoxalase/Bleomycin resistance protein/Dihydroxybiphenyl dioxygenase"/>
    <property type="match status" value="1"/>
</dbReference>
<dbReference type="InterPro" id="IPR004360">
    <property type="entry name" value="Glyas_Fos-R_dOase_dom"/>
</dbReference>
<name>A0ABZ0ZY73_9ACTN</name>
<sequence length="120" mass="13294">MSEFLEDGVELFATSCVSDYAAAYPWWERLMGGPPTFKAHETEAVWEVAASRWLVVEERPERAGYGSVTIFVSDLDDRVAAISGRGIEPSERETYDNGVRKIIYRDPDGNEIGFGGSPAD</sequence>
<dbReference type="PROSITE" id="PS51819">
    <property type="entry name" value="VOC"/>
    <property type="match status" value="1"/>
</dbReference>
<evidence type="ECO:0000313" key="2">
    <source>
        <dbReference type="EMBL" id="WQQ28517.1"/>
    </source>
</evidence>
<protein>
    <submittedName>
        <fullName evidence="2">VOC family protein</fullName>
    </submittedName>
</protein>
<organism evidence="2 3">
    <name type="scientific">Nocardioides bizhenqiangii</name>
    <dbReference type="NCBI Taxonomy" id="3095076"/>
    <lineage>
        <taxon>Bacteria</taxon>
        <taxon>Bacillati</taxon>
        <taxon>Actinomycetota</taxon>
        <taxon>Actinomycetes</taxon>
        <taxon>Propionibacteriales</taxon>
        <taxon>Nocardioidaceae</taxon>
        <taxon>Nocardioides</taxon>
    </lineage>
</organism>
<dbReference type="RefSeq" id="WP_322938541.1">
    <property type="nucleotide sequence ID" value="NZ_CP141059.1"/>
</dbReference>
<dbReference type="InterPro" id="IPR037523">
    <property type="entry name" value="VOC_core"/>
</dbReference>
<evidence type="ECO:0000313" key="3">
    <source>
        <dbReference type="Proteomes" id="UP001327225"/>
    </source>
</evidence>
<keyword evidence="3" id="KW-1185">Reference proteome</keyword>
<dbReference type="EMBL" id="CP141059">
    <property type="protein sequence ID" value="WQQ28517.1"/>
    <property type="molecule type" value="Genomic_DNA"/>
</dbReference>
<dbReference type="CDD" id="cd06587">
    <property type="entry name" value="VOC"/>
    <property type="match status" value="1"/>
</dbReference>
<feature type="domain" description="VOC" evidence="1">
    <location>
        <begin position="8"/>
        <end position="117"/>
    </location>
</feature>
<gene>
    <name evidence="2" type="ORF">SHK19_09835</name>
</gene>
<evidence type="ECO:0000259" key="1">
    <source>
        <dbReference type="PROSITE" id="PS51819"/>
    </source>
</evidence>
<proteinExistence type="predicted"/>
<accession>A0ABZ0ZY73</accession>
<dbReference type="Pfam" id="PF00903">
    <property type="entry name" value="Glyoxalase"/>
    <property type="match status" value="1"/>
</dbReference>
<dbReference type="Proteomes" id="UP001327225">
    <property type="component" value="Chromosome"/>
</dbReference>